<evidence type="ECO:0000259" key="8">
    <source>
        <dbReference type="Pfam" id="PF01274"/>
    </source>
</evidence>
<gene>
    <name evidence="11" type="primary">aceB</name>
    <name evidence="11" type="ORF">FHK82_00280</name>
</gene>
<dbReference type="GO" id="GO:0005737">
    <property type="term" value="C:cytoplasm"/>
    <property type="evidence" value="ECO:0007669"/>
    <property type="project" value="TreeGrafter"/>
</dbReference>
<evidence type="ECO:0000256" key="1">
    <source>
        <dbReference type="ARBA" id="ARBA00006394"/>
    </source>
</evidence>
<evidence type="ECO:0000256" key="3">
    <source>
        <dbReference type="ARBA" id="ARBA00022435"/>
    </source>
</evidence>
<feature type="active site" description="Proton acceptor" evidence="7">
    <location>
        <position position="170"/>
    </location>
</feature>
<dbReference type="Pfam" id="PF20656">
    <property type="entry name" value="MS_N"/>
    <property type="match status" value="1"/>
</dbReference>
<evidence type="ECO:0000256" key="6">
    <source>
        <dbReference type="ARBA" id="ARBA00047918"/>
    </source>
</evidence>
<keyword evidence="4" id="KW-0816">Tricarboxylic acid cycle</keyword>
<comment type="caution">
    <text evidence="11">The sequence shown here is derived from an EMBL/GenBank/DDBJ whole genome shotgun (WGS) entry which is preliminary data.</text>
</comment>
<sequence length="537" mass="60152">MRVVQLKTNADTPRIRVNGSISERFEEVLTPEALQFVADLERRFGQRRKQLLGLRKDRQTRLNQGELPGFRLETREIRAADWRVKQAPSDLQDRRVEITGPVDRKQVINALNSGANCFIADFEDGHSPTWSATIEGQVNLFDAVRGTLTYTSPEGVSCTVSENSATLIVRPRGWHMEEAHLQVDGQPVSASLFDFGLFIFHNAYELLEQGSGPYLYLPKLESYIEAQLWADVFAYAEETLGLNHSSICCTVLIETILAAFEMDEILYTLRDYAVGLNCGQRDYIFSFIKRFHANPDWVLPDRDQITMASGFLQAHSHLLIKTCHRRGAHAMGGMTAKIPVKDDPAADADAMIKVRIDKEREAAAGHDGTRVAHPGLVQVAREVFDRLMPQPNQITRQLNDLEVTAEQLLALPEGGITAAGVESNIKAALHYLAAWLGGSGAVPINHLMEDAATAEIARSQLWQWIRYPKGVLEDGRQITFELVTEGVEKELEKILQEKGQATYDDGHYETAAKLLRDIIANDRFVEFLTLPAYQTLV</sequence>
<dbReference type="AlphaFoldDB" id="A0A558DH05"/>
<dbReference type="SUPFAM" id="SSF51645">
    <property type="entry name" value="Malate synthase G"/>
    <property type="match status" value="1"/>
</dbReference>
<dbReference type="InterPro" id="IPR001465">
    <property type="entry name" value="Malate_synthase_TIM"/>
</dbReference>
<protein>
    <recommendedName>
        <fullName evidence="2">malate synthase</fullName>
        <ecNumber evidence="2">2.3.3.9</ecNumber>
    </recommendedName>
</protein>
<keyword evidence="11" id="KW-0012">Acyltransferase</keyword>
<evidence type="ECO:0000313" key="11">
    <source>
        <dbReference type="EMBL" id="TVT60183.1"/>
    </source>
</evidence>
<evidence type="ECO:0000256" key="5">
    <source>
        <dbReference type="ARBA" id="ARBA00022679"/>
    </source>
</evidence>
<dbReference type="Gene3D" id="3.20.20.360">
    <property type="entry name" value="Malate synthase, domain 3"/>
    <property type="match status" value="1"/>
</dbReference>
<feature type="domain" description="Malate synthase TIM barrel" evidence="8">
    <location>
        <begin position="166"/>
        <end position="410"/>
    </location>
</feature>
<dbReference type="InterPro" id="IPR006252">
    <property type="entry name" value="Malate_synthA"/>
</dbReference>
<dbReference type="GO" id="GO:0006097">
    <property type="term" value="P:glyoxylate cycle"/>
    <property type="evidence" value="ECO:0007669"/>
    <property type="project" value="UniProtKB-KW"/>
</dbReference>
<feature type="active site" description="Proton donor" evidence="7">
    <location>
        <position position="450"/>
    </location>
</feature>
<dbReference type="InterPro" id="IPR048356">
    <property type="entry name" value="MS_N"/>
</dbReference>
<proteinExistence type="inferred from homology"/>
<dbReference type="InterPro" id="IPR046363">
    <property type="entry name" value="MS_N_TIM-barrel_dom"/>
</dbReference>
<dbReference type="EMBL" id="VMRY01000001">
    <property type="protein sequence ID" value="TVT60183.1"/>
    <property type="molecule type" value="Genomic_DNA"/>
</dbReference>
<evidence type="ECO:0000256" key="2">
    <source>
        <dbReference type="ARBA" id="ARBA00012636"/>
    </source>
</evidence>
<dbReference type="EC" id="2.3.3.9" evidence="2"/>
<feature type="domain" description="Malate synthase N-terminal" evidence="9">
    <location>
        <begin position="16"/>
        <end position="74"/>
    </location>
</feature>
<dbReference type="GO" id="GO:0004474">
    <property type="term" value="F:malate synthase activity"/>
    <property type="evidence" value="ECO:0007669"/>
    <property type="project" value="UniProtKB-EC"/>
</dbReference>
<dbReference type="Gene3D" id="1.20.1220.12">
    <property type="entry name" value="Malate synthase, domain III"/>
    <property type="match status" value="1"/>
</dbReference>
<name>A0A558DH05_9GAMM</name>
<dbReference type="InterPro" id="IPR048355">
    <property type="entry name" value="MS_C"/>
</dbReference>
<dbReference type="CDD" id="cd00727">
    <property type="entry name" value="malate_synt_A"/>
    <property type="match status" value="1"/>
</dbReference>
<dbReference type="FunFam" id="3.20.20.360:FF:000001">
    <property type="entry name" value="Malate synthase"/>
    <property type="match status" value="1"/>
</dbReference>
<evidence type="ECO:0000259" key="9">
    <source>
        <dbReference type="Pfam" id="PF20656"/>
    </source>
</evidence>
<keyword evidence="5 11" id="KW-0808">Transferase</keyword>
<dbReference type="FunFam" id="1.20.1220.12:FF:000001">
    <property type="entry name" value="Malate synthase"/>
    <property type="match status" value="1"/>
</dbReference>
<comment type="catalytic activity">
    <reaction evidence="6">
        <text>glyoxylate + acetyl-CoA + H2O = (S)-malate + CoA + H(+)</text>
        <dbReference type="Rhea" id="RHEA:18181"/>
        <dbReference type="ChEBI" id="CHEBI:15377"/>
        <dbReference type="ChEBI" id="CHEBI:15378"/>
        <dbReference type="ChEBI" id="CHEBI:15589"/>
        <dbReference type="ChEBI" id="CHEBI:36655"/>
        <dbReference type="ChEBI" id="CHEBI:57287"/>
        <dbReference type="ChEBI" id="CHEBI:57288"/>
        <dbReference type="EC" id="2.3.3.9"/>
    </reaction>
</comment>
<reference evidence="11 12" key="1">
    <citation type="submission" date="2019-07" db="EMBL/GenBank/DDBJ databases">
        <title>The pathways for chlorine oxyanion respiration interact through the shared metabolite chlorate.</title>
        <authorList>
            <person name="Barnum T.P."/>
            <person name="Cheng Y."/>
            <person name="Hill K.A."/>
            <person name="Lucas L.N."/>
            <person name="Carlson H.K."/>
            <person name="Coates J.D."/>
        </authorList>
    </citation>
    <scope>NUCLEOTIDE SEQUENCE [LARGE SCALE GENOMIC DNA]</scope>
    <source>
        <strain evidence="11">BK-3</strain>
    </source>
</reference>
<comment type="similarity">
    <text evidence="1">Belongs to the malate synthase family.</text>
</comment>
<dbReference type="NCBIfam" id="TIGR01344">
    <property type="entry name" value="malate_syn_A"/>
    <property type="match status" value="1"/>
</dbReference>
<dbReference type="Proteomes" id="UP000317355">
    <property type="component" value="Unassembled WGS sequence"/>
</dbReference>
<organism evidence="11 12">
    <name type="scientific">Sedimenticola thiotaurini</name>
    <dbReference type="NCBI Taxonomy" id="1543721"/>
    <lineage>
        <taxon>Bacteria</taxon>
        <taxon>Pseudomonadati</taxon>
        <taxon>Pseudomonadota</taxon>
        <taxon>Gammaproteobacteria</taxon>
        <taxon>Chromatiales</taxon>
        <taxon>Sedimenticolaceae</taxon>
        <taxon>Sedimenticola</taxon>
    </lineage>
</organism>
<dbReference type="GO" id="GO:0006099">
    <property type="term" value="P:tricarboxylic acid cycle"/>
    <property type="evidence" value="ECO:0007669"/>
    <property type="project" value="UniProtKB-KW"/>
</dbReference>
<accession>A0A558DH05</accession>
<feature type="domain" description="Malate synthase C-terminal" evidence="10">
    <location>
        <begin position="416"/>
        <end position="536"/>
    </location>
</feature>
<evidence type="ECO:0000256" key="7">
    <source>
        <dbReference type="PIRSR" id="PIRSR001363-1"/>
    </source>
</evidence>
<dbReference type="Pfam" id="PF01274">
    <property type="entry name" value="MS_TIM-barrel"/>
    <property type="match status" value="1"/>
</dbReference>
<dbReference type="InterPro" id="IPR044856">
    <property type="entry name" value="Malate_synth_C_sf"/>
</dbReference>
<dbReference type="PIRSF" id="PIRSF001363">
    <property type="entry name" value="Malate_synth"/>
    <property type="match status" value="1"/>
</dbReference>
<keyword evidence="3" id="KW-0329">Glyoxylate bypass</keyword>
<dbReference type="Pfam" id="PF20659">
    <property type="entry name" value="MS_C"/>
    <property type="match status" value="1"/>
</dbReference>
<evidence type="ECO:0000313" key="12">
    <source>
        <dbReference type="Proteomes" id="UP000317355"/>
    </source>
</evidence>
<dbReference type="InterPro" id="IPR011076">
    <property type="entry name" value="Malate_synth_sf"/>
</dbReference>
<evidence type="ECO:0000256" key="4">
    <source>
        <dbReference type="ARBA" id="ARBA00022532"/>
    </source>
</evidence>
<dbReference type="PANTHER" id="PTHR42902">
    <property type="entry name" value="MALATE SYNTHASE"/>
    <property type="match status" value="1"/>
</dbReference>
<evidence type="ECO:0000259" key="10">
    <source>
        <dbReference type="Pfam" id="PF20659"/>
    </source>
</evidence>
<dbReference type="PANTHER" id="PTHR42902:SF1">
    <property type="entry name" value="MALATE SYNTHASE 1-RELATED"/>
    <property type="match status" value="1"/>
</dbReference>